<dbReference type="STRING" id="348802.A0A0D2FLF0"/>
<sequence length="264" mass="28753">MDNSQHHALLSPPMSATSPAPTTASFTSRNADLPAPRSHPLRPGSQKEIALINYLDDKILMITRRYAKKFSDEMIEKDDAPGYTTYDEFVSDADPLLDVVWISGTPTIQIAYLLSLAGLACSYMPAFPFSTSLFYITAKIDRGFTLLLQASENGNNPATNAHRISMTEKVRIKSLIEETRITAVNVASSAGHSGGIRDLSGLDTEDEDEGDTDDTIEDHGDGTNGMSMSLDISKIYKRTLEILGDSLLDSTIPQVQDTGDMPMS</sequence>
<protein>
    <submittedName>
        <fullName evidence="2">Uncharacterized protein</fullName>
    </submittedName>
</protein>
<dbReference type="Pfam" id="PF17110">
    <property type="entry name" value="TFB6"/>
    <property type="match status" value="1"/>
</dbReference>
<organism evidence="2 3">
    <name type="scientific">Exophiala xenobiotica</name>
    <dbReference type="NCBI Taxonomy" id="348802"/>
    <lineage>
        <taxon>Eukaryota</taxon>
        <taxon>Fungi</taxon>
        <taxon>Dikarya</taxon>
        <taxon>Ascomycota</taxon>
        <taxon>Pezizomycotina</taxon>
        <taxon>Eurotiomycetes</taxon>
        <taxon>Chaetothyriomycetidae</taxon>
        <taxon>Chaetothyriales</taxon>
        <taxon>Herpotrichiellaceae</taxon>
        <taxon>Exophiala</taxon>
    </lineage>
</organism>
<accession>A0A0D2FLF0</accession>
<dbReference type="OrthoDB" id="2567806at2759"/>
<feature type="compositionally biased region" description="Acidic residues" evidence="1">
    <location>
        <begin position="203"/>
        <end position="216"/>
    </location>
</feature>
<dbReference type="PANTHER" id="PTHR37781">
    <property type="entry name" value="TFIIH COMPLEX SUBUNIT"/>
    <property type="match status" value="1"/>
</dbReference>
<dbReference type="EMBL" id="KN847317">
    <property type="protein sequence ID" value="KIW60964.1"/>
    <property type="molecule type" value="Genomic_DNA"/>
</dbReference>
<feature type="region of interest" description="Disordered" evidence="1">
    <location>
        <begin position="1"/>
        <end position="43"/>
    </location>
</feature>
<evidence type="ECO:0000313" key="2">
    <source>
        <dbReference type="EMBL" id="KIW60964.1"/>
    </source>
</evidence>
<feature type="compositionally biased region" description="Low complexity" evidence="1">
    <location>
        <begin position="8"/>
        <end position="28"/>
    </location>
</feature>
<dbReference type="GO" id="GO:0005675">
    <property type="term" value="C:transcription factor TFIIH holo complex"/>
    <property type="evidence" value="ECO:0007669"/>
    <property type="project" value="TreeGrafter"/>
</dbReference>
<name>A0A0D2FLF0_9EURO</name>
<evidence type="ECO:0000313" key="3">
    <source>
        <dbReference type="Proteomes" id="UP000054342"/>
    </source>
</evidence>
<keyword evidence="3" id="KW-1185">Reference proteome</keyword>
<dbReference type="HOGENOM" id="CLU_062681_0_0_1"/>
<evidence type="ECO:0000256" key="1">
    <source>
        <dbReference type="SAM" id="MobiDB-lite"/>
    </source>
</evidence>
<reference evidence="2 3" key="1">
    <citation type="submission" date="2015-01" db="EMBL/GenBank/DDBJ databases">
        <title>The Genome Sequence of Exophiala xenobiotica CBS118157.</title>
        <authorList>
            <consortium name="The Broad Institute Genomics Platform"/>
            <person name="Cuomo C."/>
            <person name="de Hoog S."/>
            <person name="Gorbushina A."/>
            <person name="Stielow B."/>
            <person name="Teixiera M."/>
            <person name="Abouelleil A."/>
            <person name="Chapman S.B."/>
            <person name="Priest M."/>
            <person name="Young S.K."/>
            <person name="Wortman J."/>
            <person name="Nusbaum C."/>
            <person name="Birren B."/>
        </authorList>
    </citation>
    <scope>NUCLEOTIDE SEQUENCE [LARGE SCALE GENOMIC DNA]</scope>
    <source>
        <strain evidence="2 3">CBS 118157</strain>
    </source>
</reference>
<feature type="region of interest" description="Disordered" evidence="1">
    <location>
        <begin position="195"/>
        <end position="225"/>
    </location>
</feature>
<dbReference type="GeneID" id="25323046"/>
<dbReference type="RefSeq" id="XP_013321548.1">
    <property type="nucleotide sequence ID" value="XM_013466094.1"/>
</dbReference>
<proteinExistence type="predicted"/>
<dbReference type="AlphaFoldDB" id="A0A0D2FLF0"/>
<dbReference type="Proteomes" id="UP000054342">
    <property type="component" value="Unassembled WGS sequence"/>
</dbReference>
<dbReference type="PANTHER" id="PTHR37781:SF1">
    <property type="entry name" value="ADR380WP"/>
    <property type="match status" value="1"/>
</dbReference>
<gene>
    <name evidence="2" type="ORF">PV05_01138</name>
</gene>
<dbReference type="InterPro" id="IPR031349">
    <property type="entry name" value="Tfb6"/>
</dbReference>